<comment type="caution">
    <text evidence="1">The sequence shown here is derived from an EMBL/GenBank/DDBJ whole genome shotgun (WGS) entry which is preliminary data.</text>
</comment>
<accession>A0A9J6RH01</accession>
<dbReference type="Pfam" id="PF07793">
    <property type="entry name" value="DUF1631"/>
    <property type="match status" value="1"/>
</dbReference>
<proteinExistence type="predicted"/>
<dbReference type="InterPro" id="IPR012434">
    <property type="entry name" value="DUF1631"/>
</dbReference>
<organism evidence="1 2">
    <name type="scientific">Dasania phycosphaerae</name>
    <dbReference type="NCBI Taxonomy" id="2950436"/>
    <lineage>
        <taxon>Bacteria</taxon>
        <taxon>Pseudomonadati</taxon>
        <taxon>Pseudomonadota</taxon>
        <taxon>Gammaproteobacteria</taxon>
        <taxon>Cellvibrionales</taxon>
        <taxon>Spongiibacteraceae</taxon>
        <taxon>Dasania</taxon>
    </lineage>
</organism>
<reference evidence="1 2" key="1">
    <citation type="submission" date="2022-12" db="EMBL/GenBank/DDBJ databases">
        <title>Dasania phycosphaerae sp. nov., isolated from particulate material of the south coast of Korea.</title>
        <authorList>
            <person name="Jiang Y."/>
        </authorList>
    </citation>
    <scope>NUCLEOTIDE SEQUENCE [LARGE SCALE GENOMIC DNA]</scope>
    <source>
        <strain evidence="1 2">GY-19</strain>
    </source>
</reference>
<dbReference type="AlphaFoldDB" id="A0A9J6RH01"/>
<dbReference type="Proteomes" id="UP001069090">
    <property type="component" value="Unassembled WGS sequence"/>
</dbReference>
<name>A0A9J6RH01_9GAMM</name>
<evidence type="ECO:0000313" key="2">
    <source>
        <dbReference type="Proteomes" id="UP001069090"/>
    </source>
</evidence>
<sequence length="714" mass="81808">MNTHIDALPKERIIEKSRLAISKWSSTHLSRYLELLAEKFFNLADKSDNNESQTRYFQVRDEIINQQAHIEQVFSQQLSQAFKNYQNLRPTNSAINISEQPAEQEQTLSLVDNDDLEEALAIKTMTLKASSDCSAGIYALNQRLAALRGGSKMSDYDNPIAPGVFAEALQSAIKDLLLDTQSRLIVYKMFDSLFMRKLDSLYKLLNQHFEARGLLPHLNYETHKSPSDLLPEELKGLESQPSLDHQIDLFKSIQQLQQLFPIPAIPAGQAITVDQLIHSIQALQHNAAGELSHIKNPQQLQAGYPQQLRQQAEQDAKKTAEIDTHIIEIVGLLFEYMLNDEKLPDSVKTLLSYLHTPFLKVAVVDKEFFNHPQHPARQLLNNLVASGERWVEPNSKHKSEVFLQIKTVVERILNDFDNDIRLFSELAFEFNRYIRQHARRIRLTEERAMQAAKGENKLKEIRLKVDAFIRKKVGQVKLPDFVSALLFEPWSNYMAFNLLRFGSRSGQWQHAATMVDDILWFVQIIQYSTQPEKNLRFNELLESLPSALQQGFDTVGYDSSQGQQIIDKLLHLHEQQRHNLEPASNTDASATEAEIQPEVIDAHIDEVDINQSIEAETKGDDIVQQLKKTEFGTWFVFDANSDQAQHVKLAWSNTTTLHFMFVNRMGQQIAVKSGQELAQAMRAGEIKILGKEEDKPFFEKALERILKQIQHKQK</sequence>
<protein>
    <submittedName>
        <fullName evidence="1">DUF1631 domain-containing protein</fullName>
    </submittedName>
</protein>
<dbReference type="RefSeq" id="WP_258329749.1">
    <property type="nucleotide sequence ID" value="NZ_JAPTGG010000001.1"/>
</dbReference>
<evidence type="ECO:0000313" key="1">
    <source>
        <dbReference type="EMBL" id="MCZ0863601.1"/>
    </source>
</evidence>
<keyword evidence="2" id="KW-1185">Reference proteome</keyword>
<dbReference type="EMBL" id="JAPTGG010000001">
    <property type="protein sequence ID" value="MCZ0863601.1"/>
    <property type="molecule type" value="Genomic_DNA"/>
</dbReference>
<gene>
    <name evidence="1" type="ORF">O0V09_00210</name>
</gene>